<dbReference type="AlphaFoldDB" id="A0A212IYI9"/>
<dbReference type="SUPFAM" id="SSF52540">
    <property type="entry name" value="P-loop containing nucleoside triphosphate hydrolases"/>
    <property type="match status" value="1"/>
</dbReference>
<dbReference type="PANTHER" id="PTHR13748">
    <property type="entry name" value="COBW-RELATED"/>
    <property type="match status" value="1"/>
</dbReference>
<dbReference type="EMBL" id="FLUO01000001">
    <property type="protein sequence ID" value="SBV92268.1"/>
    <property type="molecule type" value="Genomic_DNA"/>
</dbReference>
<dbReference type="InterPro" id="IPR051316">
    <property type="entry name" value="Zinc-reg_GTPase_activator"/>
</dbReference>
<dbReference type="CDD" id="cd03112">
    <property type="entry name" value="CobW-like"/>
    <property type="match status" value="1"/>
</dbReference>
<dbReference type="PANTHER" id="PTHR13748:SF62">
    <property type="entry name" value="COBW DOMAIN-CONTAINING PROTEIN"/>
    <property type="match status" value="1"/>
</dbReference>
<dbReference type="Gene3D" id="3.40.50.300">
    <property type="entry name" value="P-loop containing nucleotide triphosphate hydrolases"/>
    <property type="match status" value="1"/>
</dbReference>
<evidence type="ECO:0000259" key="1">
    <source>
        <dbReference type="Pfam" id="PF02492"/>
    </source>
</evidence>
<feature type="domain" description="CobW/HypB/UreG nucleotide-binding" evidence="1">
    <location>
        <begin position="7"/>
        <end position="187"/>
    </location>
</feature>
<dbReference type="InterPro" id="IPR027417">
    <property type="entry name" value="P-loop_NTPase"/>
</dbReference>
<sequence>MSDPRIPVTLITGFLGAGKSTLLNRLLRDPAFRGAAVLVNEFGAVGIDAALVKGVDETVVTLATGCVCCAMRGEMITALRDLHFRRVKGEVPEFGRLAIETTGVADPGPIVATLLRDPVVAAAYRLDGIVAVVDGEHGDVQLDDHAEARAQAAIADRLLISKTDRAAPEAIAALAARLAAINPLADVWPMTMGDAPAAAILGAFDAARPRSAPAASGHRDGILTRDVFLPGGESADAVARRIALFLALSGGRILRLKAIARCDDGALWAFHGVRHVAYPAVEIEDCPGDMENRAVLISETEPDGLELLTTPASAAV</sequence>
<protein>
    <submittedName>
        <fullName evidence="2">Cobalamin synthesis protein/P47K family protein</fullName>
    </submittedName>
</protein>
<accession>A0A212IYI9</accession>
<dbReference type="GO" id="GO:0005737">
    <property type="term" value="C:cytoplasm"/>
    <property type="evidence" value="ECO:0007669"/>
    <property type="project" value="TreeGrafter"/>
</dbReference>
<name>A0A212IYI9_9PROT</name>
<reference evidence="2" key="1">
    <citation type="submission" date="2016-04" db="EMBL/GenBank/DDBJ databases">
        <authorList>
            <person name="Evans L.H."/>
            <person name="Alamgir A."/>
            <person name="Owens N."/>
            <person name="Weber N.D."/>
            <person name="Virtaneva K."/>
            <person name="Barbian K."/>
            <person name="Babar A."/>
            <person name="Rosenke K."/>
        </authorList>
    </citation>
    <scope>NUCLEOTIDE SEQUENCE</scope>
    <source>
        <strain evidence="2">86</strain>
    </source>
</reference>
<evidence type="ECO:0000313" key="2">
    <source>
        <dbReference type="EMBL" id="SBV92268.1"/>
    </source>
</evidence>
<proteinExistence type="predicted"/>
<dbReference type="InterPro" id="IPR003495">
    <property type="entry name" value="CobW/HypB/UreG_nucleotide-bd"/>
</dbReference>
<gene>
    <name evidence="2" type="ORF">KL86APRO_10229</name>
</gene>
<organism evidence="2">
    <name type="scientific">uncultured Alphaproteobacteria bacterium</name>
    <dbReference type="NCBI Taxonomy" id="91750"/>
    <lineage>
        <taxon>Bacteria</taxon>
        <taxon>Pseudomonadati</taxon>
        <taxon>Pseudomonadota</taxon>
        <taxon>Alphaproteobacteria</taxon>
        <taxon>environmental samples</taxon>
    </lineage>
</organism>
<dbReference type="Pfam" id="PF02492">
    <property type="entry name" value="cobW"/>
    <property type="match status" value="1"/>
</dbReference>